<reference evidence="1" key="1">
    <citation type="journal article" date="2020" name="Nature">
        <title>Giant virus diversity and host interactions through global metagenomics.</title>
        <authorList>
            <person name="Schulz F."/>
            <person name="Roux S."/>
            <person name="Paez-Espino D."/>
            <person name="Jungbluth S."/>
            <person name="Walsh D.A."/>
            <person name="Denef V.J."/>
            <person name="McMahon K.D."/>
            <person name="Konstantinidis K.T."/>
            <person name="Eloe-Fadrosh E.A."/>
            <person name="Kyrpides N.C."/>
            <person name="Woyke T."/>
        </authorList>
    </citation>
    <scope>NUCLEOTIDE SEQUENCE</scope>
    <source>
        <strain evidence="1">GVMAG-M-3300023179-4</strain>
    </source>
</reference>
<dbReference type="AlphaFoldDB" id="A0A6C0H077"/>
<name>A0A6C0H077_9ZZZZ</name>
<protein>
    <submittedName>
        <fullName evidence="1">Uncharacterized protein</fullName>
    </submittedName>
</protein>
<dbReference type="EMBL" id="MN739833">
    <property type="protein sequence ID" value="QHT73839.1"/>
    <property type="molecule type" value="Genomic_DNA"/>
</dbReference>
<evidence type="ECO:0000313" key="1">
    <source>
        <dbReference type="EMBL" id="QHT73839.1"/>
    </source>
</evidence>
<organism evidence="1">
    <name type="scientific">viral metagenome</name>
    <dbReference type="NCBI Taxonomy" id="1070528"/>
    <lineage>
        <taxon>unclassified sequences</taxon>
        <taxon>metagenomes</taxon>
        <taxon>organismal metagenomes</taxon>
    </lineage>
</organism>
<proteinExistence type="predicted"/>
<accession>A0A6C0H077</accession>
<sequence>MDSFAKELYVKNKSELDGYIFIDHYNLINIKLGSIIKYCNSKGYIKYGGILIKVFEGDKYNHLKLILKLGSYTYTLNYSKKDKLYFFYKPVIKKTIKNKREIFLSILSELQNNIN</sequence>